<dbReference type="EMBL" id="CP016793">
    <property type="protein sequence ID" value="ANZ37085.1"/>
    <property type="molecule type" value="Genomic_DNA"/>
</dbReference>
<accession>A0A1B2HHA9</accession>
<protein>
    <submittedName>
        <fullName evidence="1">Uncharacterized protein</fullName>
    </submittedName>
</protein>
<dbReference type="Proteomes" id="UP000093053">
    <property type="component" value="Chromosome"/>
</dbReference>
<name>A0A1B2HHA9_9PSEU</name>
<proteinExistence type="predicted"/>
<dbReference type="STRING" id="1586287.BBK82_14425"/>
<gene>
    <name evidence="1" type="ORF">BBK82_14425</name>
</gene>
<dbReference type="RefSeq" id="WP_065915482.1">
    <property type="nucleotide sequence ID" value="NZ_CP016793.1"/>
</dbReference>
<evidence type="ECO:0000313" key="2">
    <source>
        <dbReference type="Proteomes" id="UP000093053"/>
    </source>
</evidence>
<evidence type="ECO:0000313" key="1">
    <source>
        <dbReference type="EMBL" id="ANZ37085.1"/>
    </source>
</evidence>
<dbReference type="KEGG" id="led:BBK82_14425"/>
<keyword evidence="2" id="KW-1185">Reference proteome</keyword>
<organism evidence="1 2">
    <name type="scientific">Lentzea guizhouensis</name>
    <dbReference type="NCBI Taxonomy" id="1586287"/>
    <lineage>
        <taxon>Bacteria</taxon>
        <taxon>Bacillati</taxon>
        <taxon>Actinomycetota</taxon>
        <taxon>Actinomycetes</taxon>
        <taxon>Pseudonocardiales</taxon>
        <taxon>Pseudonocardiaceae</taxon>
        <taxon>Lentzea</taxon>
    </lineage>
</organism>
<reference evidence="1 2" key="1">
    <citation type="submission" date="2016-07" db="EMBL/GenBank/DDBJ databases">
        <title>Complete genome sequence of the Lentzea guizhouensis DHS C013.</title>
        <authorList>
            <person name="Cao C."/>
        </authorList>
    </citation>
    <scope>NUCLEOTIDE SEQUENCE [LARGE SCALE GENOMIC DNA]</scope>
    <source>
        <strain evidence="1 2">DHS C013</strain>
    </source>
</reference>
<sequence>MNAELRERLLLLNAGLPSCYGEEAVWLACDLLVAGIETPAIAELAGESPARLTDGEAAPLVDRVLAELGIPRLTEEQAEWVDLREIARGVIAGGRQVEHWACCDVSLIAERWGGDQLWPLIEAVGYEPGPVDPRVLQLLREFVEVADQRITRW</sequence>
<dbReference type="AlphaFoldDB" id="A0A1B2HHA9"/>
<dbReference type="OrthoDB" id="3696041at2"/>